<proteinExistence type="predicted"/>
<name>A0A5B7FC28_PORTR</name>
<accession>A0A5B7FC28</accession>
<protein>
    <submittedName>
        <fullName evidence="1">Uncharacterized protein</fullName>
    </submittedName>
</protein>
<dbReference type="AlphaFoldDB" id="A0A5B7FC28"/>
<dbReference type="Proteomes" id="UP000324222">
    <property type="component" value="Unassembled WGS sequence"/>
</dbReference>
<keyword evidence="2" id="KW-1185">Reference proteome</keyword>
<evidence type="ECO:0000313" key="1">
    <source>
        <dbReference type="EMBL" id="MPC44701.1"/>
    </source>
</evidence>
<dbReference type="EMBL" id="VSRR010006397">
    <property type="protein sequence ID" value="MPC44701.1"/>
    <property type="molecule type" value="Genomic_DNA"/>
</dbReference>
<reference evidence="1 2" key="1">
    <citation type="submission" date="2019-05" db="EMBL/GenBank/DDBJ databases">
        <title>Another draft genome of Portunus trituberculatus and its Hox gene families provides insights of decapod evolution.</title>
        <authorList>
            <person name="Jeong J.-H."/>
            <person name="Song I."/>
            <person name="Kim S."/>
            <person name="Choi T."/>
            <person name="Kim D."/>
            <person name="Ryu S."/>
            <person name="Kim W."/>
        </authorList>
    </citation>
    <scope>NUCLEOTIDE SEQUENCE [LARGE SCALE GENOMIC DNA]</scope>
    <source>
        <tissue evidence="1">Muscle</tissue>
    </source>
</reference>
<comment type="caution">
    <text evidence="1">The sequence shown here is derived from an EMBL/GenBank/DDBJ whole genome shotgun (WGS) entry which is preliminary data.</text>
</comment>
<evidence type="ECO:0000313" key="2">
    <source>
        <dbReference type="Proteomes" id="UP000324222"/>
    </source>
</evidence>
<gene>
    <name evidence="1" type="ORF">E2C01_038379</name>
</gene>
<sequence>MCTVIYAQTYIDIKAKPDRETSYKSYNLEETIDTWQSGNYLKVRSPVLEEGMLQAYPRSSCDFTEELSNPSGIKQFMQGSHRTPDFRSF</sequence>
<organism evidence="1 2">
    <name type="scientific">Portunus trituberculatus</name>
    <name type="common">Swimming crab</name>
    <name type="synonym">Neptunus trituberculatus</name>
    <dbReference type="NCBI Taxonomy" id="210409"/>
    <lineage>
        <taxon>Eukaryota</taxon>
        <taxon>Metazoa</taxon>
        <taxon>Ecdysozoa</taxon>
        <taxon>Arthropoda</taxon>
        <taxon>Crustacea</taxon>
        <taxon>Multicrustacea</taxon>
        <taxon>Malacostraca</taxon>
        <taxon>Eumalacostraca</taxon>
        <taxon>Eucarida</taxon>
        <taxon>Decapoda</taxon>
        <taxon>Pleocyemata</taxon>
        <taxon>Brachyura</taxon>
        <taxon>Eubrachyura</taxon>
        <taxon>Portunoidea</taxon>
        <taxon>Portunidae</taxon>
        <taxon>Portuninae</taxon>
        <taxon>Portunus</taxon>
    </lineage>
</organism>